<keyword evidence="3" id="KW-0862">Zinc</keyword>
<comment type="function">
    <text evidence="6 11">Has an important function as a repair enzyme for proteins that have been inactivated by oxidation. Catalyzes the reversible oxidation-reduction of methionine sulfoxide in proteins to methionine.</text>
</comment>
<evidence type="ECO:0000256" key="3">
    <source>
        <dbReference type="ARBA" id="ARBA00022833"/>
    </source>
</evidence>
<comment type="catalytic activity">
    <reaction evidence="9 11">
        <text>[thioredoxin]-disulfide + L-methionine + H2O = L-methionine (S)-S-oxide + [thioredoxin]-dithiol</text>
        <dbReference type="Rhea" id="RHEA:19993"/>
        <dbReference type="Rhea" id="RHEA-COMP:10698"/>
        <dbReference type="Rhea" id="RHEA-COMP:10700"/>
        <dbReference type="ChEBI" id="CHEBI:15377"/>
        <dbReference type="ChEBI" id="CHEBI:29950"/>
        <dbReference type="ChEBI" id="CHEBI:50058"/>
        <dbReference type="ChEBI" id="CHEBI:57844"/>
        <dbReference type="ChEBI" id="CHEBI:58772"/>
        <dbReference type="EC" id="1.8.4.11"/>
    </reaction>
</comment>
<dbReference type="InterPro" id="IPR011057">
    <property type="entry name" value="Mss4-like_sf"/>
</dbReference>
<dbReference type="InterPro" id="IPR028427">
    <property type="entry name" value="Met_Sox_Rdtase_MsrB"/>
</dbReference>
<comment type="similarity">
    <text evidence="11">Belongs to the MsrA Met sulfoxide reductase family.</text>
</comment>
<comment type="similarity">
    <text evidence="10">Belongs to the MsrB Met sulfoxide reductase family.</text>
</comment>
<evidence type="ECO:0000256" key="9">
    <source>
        <dbReference type="ARBA" id="ARBA00048782"/>
    </source>
</evidence>
<dbReference type="Pfam" id="PF01641">
    <property type="entry name" value="SelR"/>
    <property type="match status" value="1"/>
</dbReference>
<accession>A0A388S974</accession>
<dbReference type="SUPFAM" id="SSF51316">
    <property type="entry name" value="Mss4-like"/>
    <property type="match status" value="1"/>
</dbReference>
<dbReference type="PROSITE" id="PS51790">
    <property type="entry name" value="MSRB"/>
    <property type="match status" value="1"/>
</dbReference>
<evidence type="ECO:0000256" key="2">
    <source>
        <dbReference type="ARBA" id="ARBA00011017"/>
    </source>
</evidence>
<evidence type="ECO:0000313" key="14">
    <source>
        <dbReference type="Proteomes" id="UP000266091"/>
    </source>
</evidence>
<comment type="caution">
    <text evidence="13">The sequence shown here is derived from an EMBL/GenBank/DDBJ whole genome shotgun (WGS) entry which is preliminary data.</text>
</comment>
<dbReference type="GO" id="GO:0033743">
    <property type="term" value="F:peptide-methionine (R)-S-oxide reductase activity"/>
    <property type="evidence" value="ECO:0007669"/>
    <property type="project" value="UniProtKB-UniRule"/>
</dbReference>
<keyword evidence="14" id="KW-1185">Reference proteome</keyword>
<keyword evidence="4 10" id="KW-0560">Oxidoreductase</keyword>
<dbReference type="Gene3D" id="2.170.150.20">
    <property type="entry name" value="Peptide methionine sulfoxide reductase"/>
    <property type="match status" value="1"/>
</dbReference>
<dbReference type="PANTHER" id="PTHR10173:SF59">
    <property type="entry name" value="PEPTIDE METHIONINE SULFOXIDE REDUCTASE MSRA_MSRB"/>
    <property type="match status" value="1"/>
</dbReference>
<dbReference type="InterPro" id="IPR002569">
    <property type="entry name" value="Met_Sox_Rdtase_MsrA_dom"/>
</dbReference>
<dbReference type="EC" id="1.8.4.12" evidence="10"/>
<dbReference type="Proteomes" id="UP000266091">
    <property type="component" value="Unassembled WGS sequence"/>
</dbReference>
<dbReference type="EC" id="1.8.4.11" evidence="11"/>
<evidence type="ECO:0000313" key="13">
    <source>
        <dbReference type="EMBL" id="GBO92818.1"/>
    </source>
</evidence>
<gene>
    <name evidence="11" type="primary">msrA</name>
    <name evidence="10" type="synonym">msrB</name>
    <name evidence="13" type="ORF">MESMUL_01720</name>
</gene>
<evidence type="ECO:0000256" key="8">
    <source>
        <dbReference type="ARBA" id="ARBA00048488"/>
    </source>
</evidence>
<dbReference type="GO" id="GO:0005737">
    <property type="term" value="C:cytoplasm"/>
    <property type="evidence" value="ECO:0007669"/>
    <property type="project" value="TreeGrafter"/>
</dbReference>
<protein>
    <recommendedName>
        <fullName evidence="10 11">Multifunctional fusion protein</fullName>
    </recommendedName>
    <domain>
        <recommendedName>
            <fullName evidence="11">Peptide methionine sulfoxide reductase MsrA</fullName>
            <shortName evidence="11">Protein-methionine-S-oxide reductase</shortName>
            <ecNumber evidence="11">1.8.4.11</ecNumber>
        </recommendedName>
        <alternativeName>
            <fullName evidence="11">Peptide-methionine (S)-S-oxide reductase</fullName>
            <shortName evidence="11">Peptide Met(O) reductase</shortName>
        </alternativeName>
    </domain>
    <domain>
        <recommendedName>
            <fullName evidence="10">Peptide methionine sulfoxide reductase MsrB</fullName>
            <ecNumber evidence="10">1.8.4.12</ecNumber>
        </recommendedName>
        <alternativeName>
            <fullName evidence="10">Peptide-methionine (R)-S-oxide reductase</fullName>
        </alternativeName>
    </domain>
</protein>
<dbReference type="InterPro" id="IPR002579">
    <property type="entry name" value="Met_Sox_Rdtase_MsrB_dom"/>
</dbReference>
<comment type="similarity">
    <text evidence="1">In the C-terminal section; belongs to the MsrB Met sulfoxide reductase family.</text>
</comment>
<evidence type="ECO:0000259" key="12">
    <source>
        <dbReference type="PROSITE" id="PS51790"/>
    </source>
</evidence>
<evidence type="ECO:0000256" key="11">
    <source>
        <dbReference type="HAMAP-Rule" id="MF_01401"/>
    </source>
</evidence>
<dbReference type="HAMAP" id="MF_01401">
    <property type="entry name" value="MsrA"/>
    <property type="match status" value="1"/>
</dbReference>
<dbReference type="SUPFAM" id="SSF55068">
    <property type="entry name" value="Peptide methionine sulfoxide reductase"/>
    <property type="match status" value="1"/>
</dbReference>
<evidence type="ECO:0000256" key="7">
    <source>
        <dbReference type="ARBA" id="ARBA00047806"/>
    </source>
</evidence>
<comment type="caution">
    <text evidence="10">Lacks conserved residue(s) required for the propagation of feature annotation.</text>
</comment>
<proteinExistence type="inferred from homology"/>
<dbReference type="GO" id="GO:0033744">
    <property type="term" value="F:L-methionine:thioredoxin-disulfide S-oxidoreductase activity"/>
    <property type="evidence" value="ECO:0007669"/>
    <property type="project" value="RHEA"/>
</dbReference>
<organism evidence="13 14">
    <name type="scientific">Mesosutterella multiformis</name>
    <dbReference type="NCBI Taxonomy" id="2259133"/>
    <lineage>
        <taxon>Bacteria</taxon>
        <taxon>Pseudomonadati</taxon>
        <taxon>Pseudomonadota</taxon>
        <taxon>Betaproteobacteria</taxon>
        <taxon>Burkholderiales</taxon>
        <taxon>Sutterellaceae</taxon>
        <taxon>Mesosutterella</taxon>
    </lineage>
</organism>
<comment type="catalytic activity">
    <reaction evidence="7 11">
        <text>L-methionyl-[protein] + [thioredoxin]-disulfide + H2O = L-methionyl-(S)-S-oxide-[protein] + [thioredoxin]-dithiol</text>
        <dbReference type="Rhea" id="RHEA:14217"/>
        <dbReference type="Rhea" id="RHEA-COMP:10698"/>
        <dbReference type="Rhea" id="RHEA-COMP:10700"/>
        <dbReference type="Rhea" id="RHEA-COMP:12313"/>
        <dbReference type="Rhea" id="RHEA-COMP:12315"/>
        <dbReference type="ChEBI" id="CHEBI:15377"/>
        <dbReference type="ChEBI" id="CHEBI:16044"/>
        <dbReference type="ChEBI" id="CHEBI:29950"/>
        <dbReference type="ChEBI" id="CHEBI:44120"/>
        <dbReference type="ChEBI" id="CHEBI:50058"/>
        <dbReference type="EC" id="1.8.4.11"/>
    </reaction>
</comment>
<dbReference type="EMBL" id="BGZJ01000001">
    <property type="protein sequence ID" value="GBO92818.1"/>
    <property type="molecule type" value="Genomic_DNA"/>
</dbReference>
<comment type="catalytic activity">
    <reaction evidence="8 10">
        <text>L-methionyl-[protein] + [thioredoxin]-disulfide + H2O = L-methionyl-(R)-S-oxide-[protein] + [thioredoxin]-dithiol</text>
        <dbReference type="Rhea" id="RHEA:24164"/>
        <dbReference type="Rhea" id="RHEA-COMP:10698"/>
        <dbReference type="Rhea" id="RHEA-COMP:10700"/>
        <dbReference type="Rhea" id="RHEA-COMP:12313"/>
        <dbReference type="Rhea" id="RHEA-COMP:12314"/>
        <dbReference type="ChEBI" id="CHEBI:15377"/>
        <dbReference type="ChEBI" id="CHEBI:16044"/>
        <dbReference type="ChEBI" id="CHEBI:29950"/>
        <dbReference type="ChEBI" id="CHEBI:45764"/>
        <dbReference type="ChEBI" id="CHEBI:50058"/>
        <dbReference type="EC" id="1.8.4.12"/>
    </reaction>
</comment>
<dbReference type="FunFam" id="2.170.150.20:FF:000003">
    <property type="entry name" value="Peptide methionine sulfoxide reductase MsrB"/>
    <property type="match status" value="1"/>
</dbReference>
<dbReference type="GO" id="GO:0006979">
    <property type="term" value="P:response to oxidative stress"/>
    <property type="evidence" value="ECO:0007669"/>
    <property type="project" value="InterPro"/>
</dbReference>
<dbReference type="PANTHER" id="PTHR10173">
    <property type="entry name" value="METHIONINE SULFOXIDE REDUCTASE"/>
    <property type="match status" value="1"/>
</dbReference>
<dbReference type="GO" id="GO:0008113">
    <property type="term" value="F:peptide-methionine (S)-S-oxide reductase activity"/>
    <property type="evidence" value="ECO:0007669"/>
    <property type="project" value="UniProtKB-UniRule"/>
</dbReference>
<evidence type="ECO:0000256" key="10">
    <source>
        <dbReference type="HAMAP-Rule" id="MF_01400"/>
    </source>
</evidence>
<dbReference type="Gene3D" id="3.30.1060.10">
    <property type="entry name" value="Peptide methionine sulphoxide reductase MsrA"/>
    <property type="match status" value="1"/>
</dbReference>
<dbReference type="InterPro" id="IPR036509">
    <property type="entry name" value="Met_Sox_Rdtase_MsrA_sf"/>
</dbReference>
<dbReference type="GO" id="GO:0030091">
    <property type="term" value="P:protein repair"/>
    <property type="evidence" value="ECO:0007669"/>
    <property type="project" value="InterPro"/>
</dbReference>
<feature type="active site" description="Nucleophile" evidence="10">
    <location>
        <position position="301"/>
    </location>
</feature>
<evidence type="ECO:0000256" key="1">
    <source>
        <dbReference type="ARBA" id="ARBA00008076"/>
    </source>
</evidence>
<evidence type="ECO:0000256" key="5">
    <source>
        <dbReference type="ARBA" id="ARBA00023268"/>
    </source>
</evidence>
<evidence type="ECO:0000256" key="6">
    <source>
        <dbReference type="ARBA" id="ARBA00024679"/>
    </source>
</evidence>
<dbReference type="NCBIfam" id="TIGR00401">
    <property type="entry name" value="msrA"/>
    <property type="match status" value="1"/>
</dbReference>
<comment type="similarity">
    <text evidence="2">In the N-terminal section; belongs to the MsrA Met sulfoxide reductase family.</text>
</comment>
<dbReference type="HAMAP" id="MF_01400">
    <property type="entry name" value="MsrB"/>
    <property type="match status" value="1"/>
</dbReference>
<evidence type="ECO:0000256" key="4">
    <source>
        <dbReference type="ARBA" id="ARBA00023002"/>
    </source>
</evidence>
<dbReference type="AlphaFoldDB" id="A0A388S974"/>
<sequence>MLPAEKPRAGEKEIYLAGGCFWGTEHFMSKVAGVRVSESGYANGTVANPTYEDVCTGRTGAAETVHVIYDPEKADLPFLLGLFFETIDPTSLNRQGNDIGTQYRTGIFYTDPGDKPIIEDEVKKLSAKYSKPLALEVKPLTSFYRAEEYHQDFLVKHPDGYCHIPRRLMEEAEKAKYQPTHKGFRKAGSQSLKDRLTPEQYDVTQNCGTEPPFHNAYWNEHRAGIYVDIVSGEPLFSSSDKFDSGTGWPSFTKPISESALKNTTDTSYGMVRTEVKSAASGSHLGHVFPDGPSDKGGLRYCMNSASLRFIPKEEMEKEGYGAYLKYVK</sequence>
<name>A0A388S974_9BURK</name>
<keyword evidence="5" id="KW-0511">Multifunctional enzyme</keyword>
<feature type="domain" description="MsrB" evidence="12">
    <location>
        <begin position="189"/>
        <end position="312"/>
    </location>
</feature>
<feature type="active site" evidence="11">
    <location>
        <position position="20"/>
    </location>
</feature>
<dbReference type="NCBIfam" id="TIGR00357">
    <property type="entry name" value="peptide-methionine (R)-S-oxide reductase MsrB"/>
    <property type="match status" value="1"/>
</dbReference>
<reference evidence="13 14" key="1">
    <citation type="journal article" date="2018" name="Int. J. Syst. Evol. Microbiol.">
        <title>Mesosutterella multiformis gen. nov., sp. nov., a member of the family Sutterellaceae and Sutterella megalosphaeroides sp. nov., isolated from human faeces.</title>
        <authorList>
            <person name="Sakamoto M."/>
            <person name="Ikeyama N."/>
            <person name="Kunihiro T."/>
            <person name="Iino T."/>
            <person name="Yuki M."/>
            <person name="Ohkuma M."/>
        </authorList>
    </citation>
    <scope>NUCLEOTIDE SEQUENCE [LARGE SCALE GENOMIC DNA]</scope>
    <source>
        <strain evidence="13 14">4NBBH2</strain>
    </source>
</reference>
<dbReference type="Pfam" id="PF01625">
    <property type="entry name" value="PMSR"/>
    <property type="match status" value="1"/>
</dbReference>